<name>A0ABP9DPK9_9ACTN</name>
<dbReference type="RefSeq" id="WP_345697600.1">
    <property type="nucleotide sequence ID" value="NZ_BAABIS010000001.1"/>
</dbReference>
<dbReference type="EMBL" id="BAABIS010000001">
    <property type="protein sequence ID" value="GAA4853245.1"/>
    <property type="molecule type" value="Genomic_DNA"/>
</dbReference>
<keyword evidence="1" id="KW-0812">Transmembrane</keyword>
<evidence type="ECO:0000256" key="1">
    <source>
        <dbReference type="SAM" id="Phobius"/>
    </source>
</evidence>
<protein>
    <recommendedName>
        <fullName evidence="4">DUF4386 domain-containing protein</fullName>
    </recommendedName>
</protein>
<feature type="transmembrane region" description="Helical" evidence="1">
    <location>
        <begin position="148"/>
        <end position="178"/>
    </location>
</feature>
<comment type="caution">
    <text evidence="2">The sequence shown here is derived from an EMBL/GenBank/DDBJ whole genome shotgun (WGS) entry which is preliminary data.</text>
</comment>
<keyword evidence="1" id="KW-0472">Membrane</keyword>
<proteinExistence type="predicted"/>
<dbReference type="Proteomes" id="UP001501752">
    <property type="component" value="Unassembled WGS sequence"/>
</dbReference>
<feature type="transmembrane region" description="Helical" evidence="1">
    <location>
        <begin position="33"/>
        <end position="53"/>
    </location>
</feature>
<keyword evidence="1" id="KW-1133">Transmembrane helix</keyword>
<gene>
    <name evidence="2" type="ORF">GCM10023235_33140</name>
</gene>
<organism evidence="2 3">
    <name type="scientific">Kitasatospora terrestris</name>
    <dbReference type="NCBI Taxonomy" id="258051"/>
    <lineage>
        <taxon>Bacteria</taxon>
        <taxon>Bacillati</taxon>
        <taxon>Actinomycetota</taxon>
        <taxon>Actinomycetes</taxon>
        <taxon>Kitasatosporales</taxon>
        <taxon>Streptomycetaceae</taxon>
        <taxon>Kitasatospora</taxon>
    </lineage>
</organism>
<reference evidence="3" key="1">
    <citation type="journal article" date="2019" name="Int. J. Syst. Evol. Microbiol.">
        <title>The Global Catalogue of Microorganisms (GCM) 10K type strain sequencing project: providing services to taxonomists for standard genome sequencing and annotation.</title>
        <authorList>
            <consortium name="The Broad Institute Genomics Platform"/>
            <consortium name="The Broad Institute Genome Sequencing Center for Infectious Disease"/>
            <person name="Wu L."/>
            <person name="Ma J."/>
        </authorList>
    </citation>
    <scope>NUCLEOTIDE SEQUENCE [LARGE SCALE GENOMIC DNA]</scope>
    <source>
        <strain evidence="3">JCM 13006</strain>
    </source>
</reference>
<feature type="transmembrane region" description="Helical" evidence="1">
    <location>
        <begin position="120"/>
        <end position="142"/>
    </location>
</feature>
<evidence type="ECO:0008006" key="4">
    <source>
        <dbReference type="Google" id="ProtNLM"/>
    </source>
</evidence>
<evidence type="ECO:0000313" key="3">
    <source>
        <dbReference type="Proteomes" id="UP001501752"/>
    </source>
</evidence>
<keyword evidence="3" id="KW-1185">Reference proteome</keyword>
<accession>A0ABP9DPK9</accession>
<sequence length="199" mass="20192">MNPGTKALLSAPLLLTLYGTVRLVPGSRQPGPGWTIGHLALFAGLLLLGIGLAEVHRRIRPRTAVGRTAAGAGLGATVLGVACSLGQAGIDLYVGAAAADKAEQHAMFDRIQSHAGVVPAFYSAGPLLLYVGLLALAVGAAVVRRLPWWSPVLVFLASALPAVTLDLLPVGGLLYLAAFAPLARPAGRVSASGTPARAA</sequence>
<evidence type="ECO:0000313" key="2">
    <source>
        <dbReference type="EMBL" id="GAA4853245.1"/>
    </source>
</evidence>